<name>A0A7W2AHG7_9BACL</name>
<organism evidence="1 2">
    <name type="scientific">Thermoactinomyces daqus</name>
    <dbReference type="NCBI Taxonomy" id="1329516"/>
    <lineage>
        <taxon>Bacteria</taxon>
        <taxon>Bacillati</taxon>
        <taxon>Bacillota</taxon>
        <taxon>Bacilli</taxon>
        <taxon>Bacillales</taxon>
        <taxon>Thermoactinomycetaceae</taxon>
        <taxon>Thermoactinomyces</taxon>
    </lineage>
</organism>
<dbReference type="EMBL" id="JACEIP010000008">
    <property type="protein sequence ID" value="MBA4542686.1"/>
    <property type="molecule type" value="Genomic_DNA"/>
</dbReference>
<comment type="caution">
    <text evidence="1">The sequence shown here is derived from an EMBL/GenBank/DDBJ whole genome shotgun (WGS) entry which is preliminary data.</text>
</comment>
<sequence>MKKTRGYLCEHCHEKAAKYEAFMQYEGKNILVCWDCLHKLHHVKLDHRLFVGEKKHPLPWGGFADKERTQIRNI</sequence>
<dbReference type="RefSeq" id="WP_033101778.1">
    <property type="nucleotide sequence ID" value="NZ_JACEIP010000008.1"/>
</dbReference>
<accession>A0A7W2AHG7</accession>
<dbReference type="AlphaFoldDB" id="A0A7W2AHG7"/>
<dbReference type="OrthoDB" id="9971943at2"/>
<protein>
    <submittedName>
        <fullName evidence="1">Uncharacterized protein</fullName>
    </submittedName>
</protein>
<evidence type="ECO:0000313" key="1">
    <source>
        <dbReference type="EMBL" id="MBA4542686.1"/>
    </source>
</evidence>
<gene>
    <name evidence="1" type="ORF">H1164_07195</name>
</gene>
<keyword evidence="2" id="KW-1185">Reference proteome</keyword>
<evidence type="ECO:0000313" key="2">
    <source>
        <dbReference type="Proteomes" id="UP000530514"/>
    </source>
</evidence>
<proteinExistence type="predicted"/>
<dbReference type="Proteomes" id="UP000530514">
    <property type="component" value="Unassembled WGS sequence"/>
</dbReference>
<reference evidence="1 2" key="1">
    <citation type="submission" date="2020-07" db="EMBL/GenBank/DDBJ databases">
        <authorList>
            <person name="Feng H."/>
        </authorList>
    </citation>
    <scope>NUCLEOTIDE SEQUENCE [LARGE SCALE GENOMIC DNA]</scope>
    <source>
        <strain evidence="2">s-11</strain>
    </source>
</reference>